<accession>A0AB34VL68</accession>
<organism evidence="6 7">
    <name type="scientific">Pantoea stewartii</name>
    <dbReference type="NCBI Taxonomy" id="66269"/>
    <lineage>
        <taxon>Bacteria</taxon>
        <taxon>Pseudomonadati</taxon>
        <taxon>Pseudomonadota</taxon>
        <taxon>Gammaproteobacteria</taxon>
        <taxon>Enterobacterales</taxon>
        <taxon>Erwiniaceae</taxon>
        <taxon>Pantoea</taxon>
    </lineage>
</organism>
<dbReference type="Pfam" id="PF07804">
    <property type="entry name" value="HipA_C"/>
    <property type="match status" value="1"/>
</dbReference>
<keyword evidence="3" id="KW-0418">Kinase</keyword>
<dbReference type="GO" id="GO:0004674">
    <property type="term" value="F:protein serine/threonine kinase activity"/>
    <property type="evidence" value="ECO:0007669"/>
    <property type="project" value="TreeGrafter"/>
</dbReference>
<dbReference type="Pfam" id="PF13657">
    <property type="entry name" value="Couple_hipA"/>
    <property type="match status" value="1"/>
</dbReference>
<name>A0AB34VL68_9GAMM</name>
<dbReference type="EMBL" id="LDSI01000002">
    <property type="protein sequence ID" value="KTT01247.1"/>
    <property type="molecule type" value="Genomic_DNA"/>
</dbReference>
<dbReference type="GO" id="GO:0005829">
    <property type="term" value="C:cytosol"/>
    <property type="evidence" value="ECO:0007669"/>
    <property type="project" value="TreeGrafter"/>
</dbReference>
<dbReference type="PANTHER" id="PTHR37419">
    <property type="entry name" value="SERINE/THREONINE-PROTEIN KINASE TOXIN HIPA"/>
    <property type="match status" value="1"/>
</dbReference>
<dbReference type="RefSeq" id="WP_058708127.1">
    <property type="nucleotide sequence ID" value="NZ_LDSI01000002.1"/>
</dbReference>
<keyword evidence="2" id="KW-0808">Transferase</keyword>
<dbReference type="NCBIfam" id="TIGR03071">
    <property type="entry name" value="couple_hipA"/>
    <property type="match status" value="1"/>
</dbReference>
<evidence type="ECO:0000313" key="6">
    <source>
        <dbReference type="EMBL" id="KTT01247.1"/>
    </source>
</evidence>
<protein>
    <submittedName>
        <fullName evidence="6">Toxin HipA</fullName>
    </submittedName>
</protein>
<comment type="caution">
    <text evidence="6">The sequence shown here is derived from an EMBL/GenBank/DDBJ whole genome shotgun (WGS) entry which is preliminary data.</text>
</comment>
<evidence type="ECO:0000256" key="3">
    <source>
        <dbReference type="ARBA" id="ARBA00022777"/>
    </source>
</evidence>
<feature type="domain" description="HipA-like C-terminal" evidence="4">
    <location>
        <begin position="130"/>
        <end position="332"/>
    </location>
</feature>
<evidence type="ECO:0000256" key="1">
    <source>
        <dbReference type="ARBA" id="ARBA00010164"/>
    </source>
</evidence>
<dbReference type="AlphaFoldDB" id="A0AB34VL68"/>
<evidence type="ECO:0000313" key="7">
    <source>
        <dbReference type="Proteomes" id="UP000072520"/>
    </source>
</evidence>
<dbReference type="PANTHER" id="PTHR37419:SF1">
    <property type="entry name" value="SERINE_THREONINE-PROTEIN KINASE TOXIN HIPA"/>
    <property type="match status" value="1"/>
</dbReference>
<evidence type="ECO:0000259" key="5">
    <source>
        <dbReference type="Pfam" id="PF13657"/>
    </source>
</evidence>
<dbReference type="InterPro" id="IPR012893">
    <property type="entry name" value="HipA-like_C"/>
</dbReference>
<dbReference type="InterPro" id="IPR052028">
    <property type="entry name" value="HipA_Ser/Thr_kinase"/>
</dbReference>
<proteinExistence type="inferred from homology"/>
<evidence type="ECO:0000259" key="4">
    <source>
        <dbReference type="Pfam" id="PF07804"/>
    </source>
</evidence>
<dbReference type="InterPro" id="IPR017508">
    <property type="entry name" value="HipA_N1"/>
</dbReference>
<comment type="similarity">
    <text evidence="1">Belongs to the HipA Ser/Thr kinase family.</text>
</comment>
<sequence length="367" mass="40857">MAKLIAWMNGERVGTLMQHHDGTLSFQYAASWLQHPLTRPLSLSLPLQRAAHHSVRVSYFFENLLSPIPLTEKEKNQAFQTKSCGVFAVLQKVGYRLPGALIMLPVNQQPVELDDESIMSDMASAHADSDNAFLCLALARELGLPVPDARPLRQEGGGWQLCITRDDRRWNADRTQCYRLPTENLCQALGFPPACSHEQSGGPGLEALMGLLMGSRSALTDREAIMRCLVFQWLTGITSLDARHIRLFIEREGSFRLAPFRCLVSAWPARSQRKMDRDDIQLPLGVTGPAGKLHRITQIAPSHFLASARSVRFSEEQMHAILNGFVSALPAAMIRVRDSLPEEVSLVVADAIFSHSLLMLEQVRSLT</sequence>
<feature type="domain" description="HipA N-terminal subdomain 1" evidence="5">
    <location>
        <begin position="5"/>
        <end position="102"/>
    </location>
</feature>
<gene>
    <name evidence="6" type="ORF">RSA13_02140</name>
</gene>
<evidence type="ECO:0000256" key="2">
    <source>
        <dbReference type="ARBA" id="ARBA00022679"/>
    </source>
</evidence>
<dbReference type="Proteomes" id="UP000072520">
    <property type="component" value="Unassembled WGS sequence"/>
</dbReference>
<reference evidence="6 7" key="1">
    <citation type="journal article" date="2016" name="Front. Microbiol.">
        <title>Genomic Resource of Rice Seed Associated Bacteria.</title>
        <authorList>
            <person name="Midha S."/>
            <person name="Bansal K."/>
            <person name="Sharma S."/>
            <person name="Kumar N."/>
            <person name="Patil P.P."/>
            <person name="Chaudhry V."/>
            <person name="Patil P.B."/>
        </authorList>
    </citation>
    <scope>NUCLEOTIDE SEQUENCE [LARGE SCALE GENOMIC DNA]</scope>
    <source>
        <strain evidence="6 7">RSA13</strain>
    </source>
</reference>